<evidence type="ECO:0000256" key="2">
    <source>
        <dbReference type="ARBA" id="ARBA00022527"/>
    </source>
</evidence>
<comment type="catalytic activity">
    <reaction evidence="8">
        <text>L-seryl-[protein] + ATP = O-phospho-L-seryl-[protein] + ADP + H(+)</text>
        <dbReference type="Rhea" id="RHEA:17989"/>
        <dbReference type="Rhea" id="RHEA-COMP:9863"/>
        <dbReference type="Rhea" id="RHEA-COMP:11604"/>
        <dbReference type="ChEBI" id="CHEBI:15378"/>
        <dbReference type="ChEBI" id="CHEBI:29999"/>
        <dbReference type="ChEBI" id="CHEBI:30616"/>
        <dbReference type="ChEBI" id="CHEBI:83421"/>
        <dbReference type="ChEBI" id="CHEBI:456216"/>
        <dbReference type="EC" id="2.7.11.24"/>
    </reaction>
</comment>
<dbReference type="AlphaFoldDB" id="A0A3R7PUC6"/>
<gene>
    <name evidence="11" type="ORF">C7M84_004053</name>
</gene>
<dbReference type="OrthoDB" id="192887at2759"/>
<dbReference type="GO" id="GO:0004707">
    <property type="term" value="F:MAP kinase activity"/>
    <property type="evidence" value="ECO:0007669"/>
    <property type="project" value="UniProtKB-EC"/>
</dbReference>
<name>A0A3R7PUC6_PENVA</name>
<reference evidence="11 12" key="1">
    <citation type="submission" date="2018-04" db="EMBL/GenBank/DDBJ databases">
        <authorList>
            <person name="Zhang X."/>
            <person name="Yuan J."/>
            <person name="Li F."/>
            <person name="Xiang J."/>
        </authorList>
    </citation>
    <scope>NUCLEOTIDE SEQUENCE [LARGE SCALE GENOMIC DNA]</scope>
    <source>
        <tissue evidence="11">Muscle</tissue>
    </source>
</reference>
<feature type="region of interest" description="Disordered" evidence="9">
    <location>
        <begin position="609"/>
        <end position="650"/>
    </location>
</feature>
<comment type="catalytic activity">
    <reaction evidence="7">
        <text>L-threonyl-[protein] + ATP = O-phospho-L-threonyl-[protein] + ADP + H(+)</text>
        <dbReference type="Rhea" id="RHEA:46608"/>
        <dbReference type="Rhea" id="RHEA-COMP:11060"/>
        <dbReference type="Rhea" id="RHEA-COMP:11605"/>
        <dbReference type="ChEBI" id="CHEBI:15378"/>
        <dbReference type="ChEBI" id="CHEBI:30013"/>
        <dbReference type="ChEBI" id="CHEBI:30616"/>
        <dbReference type="ChEBI" id="CHEBI:61977"/>
        <dbReference type="ChEBI" id="CHEBI:456216"/>
        <dbReference type="EC" id="2.7.11.24"/>
    </reaction>
</comment>
<sequence length="682" mass="75432">MAYWHCIHLAECAANRARSYPAPGTVHPPRAGNPSRLVPGERVLERVPAMDVVAAYGIVWKAIDRRSGDVVAVKKIFDAFRNETDAQRTFREIVFLLEFSSHPNVIRLLNVLRADNNKDIYLVFQFMETDLHNVIKKGNVLEDIHRRYIMYQLFRATRYLHSGSVIHRDLKPSNILVDSDCRVKVADFGLARSVEPCARIEPQGDPSLTKYVATRWYRAPEILLNAKRYTLGVDMWSLGCILGEMLLGKPMFPGASTLDQIERIMAVISPPSREDLHLVSSQYASTLLSKPHGSRIPKPLKEVLAGAPSDAIDLVEKLLVFSPDKRLTAEEALKHPYVARFHNSANEPCLDRAVVPCIRDDVQLSVDIYRNKLYELIASRKSRLKNSSNSDQSNSVSSTRVGNSQGHSKDLSQSQSKRNIQNNVSSHNTNNISPSRVNQNLQANQPIKVKVVARKLERQSIPKVEEYARQSSKDSDKSSGKSSAKSSAKSSSSSSPASNGRHKSVSPVISRPSELSPEKRRERGHSHYSADQYSGTSQRHRSLDGLSGIPGVPVARSGGVTVTLGSGNASNNEADRRGPFTRSVSLTFPANESSPTKVITSYNKQASLQKVSPIKKSSPNISPVNGYSHHGMSGRESVYRSSPSKYSNAAYTSKSPHPLFASYSQHATISSSAYRELRQGVK</sequence>
<keyword evidence="6" id="KW-0067">ATP-binding</keyword>
<dbReference type="Proteomes" id="UP000283509">
    <property type="component" value="Unassembled WGS sequence"/>
</dbReference>
<dbReference type="Gene3D" id="1.10.510.10">
    <property type="entry name" value="Transferase(Phosphotransferase) domain 1"/>
    <property type="match status" value="1"/>
</dbReference>
<dbReference type="PANTHER" id="PTHR24055">
    <property type="entry name" value="MITOGEN-ACTIVATED PROTEIN KINASE"/>
    <property type="match status" value="1"/>
</dbReference>
<dbReference type="CDD" id="cd07852">
    <property type="entry name" value="STKc_MAPK15-like"/>
    <property type="match status" value="1"/>
</dbReference>
<feature type="compositionally biased region" description="Polar residues" evidence="9">
    <location>
        <begin position="399"/>
        <end position="443"/>
    </location>
</feature>
<feature type="compositionally biased region" description="Low complexity" evidence="9">
    <location>
        <begin position="480"/>
        <end position="498"/>
    </location>
</feature>
<keyword evidence="12" id="KW-1185">Reference proteome</keyword>
<dbReference type="SUPFAM" id="SSF56112">
    <property type="entry name" value="Protein kinase-like (PK-like)"/>
    <property type="match status" value="1"/>
</dbReference>
<dbReference type="GO" id="GO:0036064">
    <property type="term" value="C:ciliary basal body"/>
    <property type="evidence" value="ECO:0007669"/>
    <property type="project" value="UniProtKB-ARBA"/>
</dbReference>
<protein>
    <recommendedName>
        <fullName evidence="1">mitogen-activated protein kinase</fullName>
        <ecNumber evidence="1">2.7.11.24</ecNumber>
    </recommendedName>
</protein>
<proteinExistence type="predicted"/>
<evidence type="ECO:0000256" key="5">
    <source>
        <dbReference type="ARBA" id="ARBA00022777"/>
    </source>
</evidence>
<dbReference type="PROSITE" id="PS01351">
    <property type="entry name" value="MAPK"/>
    <property type="match status" value="1"/>
</dbReference>
<reference evidence="11 12" key="2">
    <citation type="submission" date="2019-01" db="EMBL/GenBank/DDBJ databases">
        <title>The decoding of complex shrimp genome reveals the adaptation for benthos swimmer, frequently molting mechanism and breeding impact on genome.</title>
        <authorList>
            <person name="Sun Y."/>
            <person name="Gao Y."/>
            <person name="Yu Y."/>
        </authorList>
    </citation>
    <scope>NUCLEOTIDE SEQUENCE [LARGE SCALE GENOMIC DNA]</scope>
    <source>
        <tissue evidence="11">Muscle</tissue>
    </source>
</reference>
<evidence type="ECO:0000313" key="11">
    <source>
        <dbReference type="EMBL" id="ROT77306.1"/>
    </source>
</evidence>
<dbReference type="FunFam" id="1.10.510.10:FF:000238">
    <property type="entry name" value="Mitogen-activated protein kinase"/>
    <property type="match status" value="1"/>
</dbReference>
<organism evidence="11 12">
    <name type="scientific">Penaeus vannamei</name>
    <name type="common">Whiteleg shrimp</name>
    <name type="synonym">Litopenaeus vannamei</name>
    <dbReference type="NCBI Taxonomy" id="6689"/>
    <lineage>
        <taxon>Eukaryota</taxon>
        <taxon>Metazoa</taxon>
        <taxon>Ecdysozoa</taxon>
        <taxon>Arthropoda</taxon>
        <taxon>Crustacea</taxon>
        <taxon>Multicrustacea</taxon>
        <taxon>Malacostraca</taxon>
        <taxon>Eumalacostraca</taxon>
        <taxon>Eucarida</taxon>
        <taxon>Decapoda</taxon>
        <taxon>Dendrobranchiata</taxon>
        <taxon>Penaeoidea</taxon>
        <taxon>Penaeidae</taxon>
        <taxon>Penaeus</taxon>
    </lineage>
</organism>
<keyword evidence="3" id="KW-0808">Transferase</keyword>
<dbReference type="InterPro" id="IPR003527">
    <property type="entry name" value="MAP_kinase_CS"/>
</dbReference>
<feature type="compositionally biased region" description="Low complexity" evidence="9">
    <location>
        <begin position="610"/>
        <end position="624"/>
    </location>
</feature>
<dbReference type="SMART" id="SM00220">
    <property type="entry name" value="S_TKc"/>
    <property type="match status" value="1"/>
</dbReference>
<comment type="caution">
    <text evidence="11">The sequence shown here is derived from an EMBL/GenBank/DDBJ whole genome shotgun (WGS) entry which is preliminary data.</text>
</comment>
<accession>A0A3R7PUC6</accession>
<evidence type="ECO:0000256" key="1">
    <source>
        <dbReference type="ARBA" id="ARBA00012411"/>
    </source>
</evidence>
<dbReference type="InterPro" id="IPR000719">
    <property type="entry name" value="Prot_kinase_dom"/>
</dbReference>
<evidence type="ECO:0000256" key="9">
    <source>
        <dbReference type="SAM" id="MobiDB-lite"/>
    </source>
</evidence>
<evidence type="ECO:0000256" key="3">
    <source>
        <dbReference type="ARBA" id="ARBA00022679"/>
    </source>
</evidence>
<evidence type="ECO:0000313" key="12">
    <source>
        <dbReference type="Proteomes" id="UP000283509"/>
    </source>
</evidence>
<dbReference type="PROSITE" id="PS50011">
    <property type="entry name" value="PROTEIN_KINASE_DOM"/>
    <property type="match status" value="1"/>
</dbReference>
<dbReference type="STRING" id="6689.A0A3R7PUC6"/>
<feature type="region of interest" description="Disordered" evidence="9">
    <location>
        <begin position="383"/>
        <end position="443"/>
    </location>
</feature>
<keyword evidence="2" id="KW-0723">Serine/threonine-protein kinase</keyword>
<dbReference type="GO" id="GO:0106310">
    <property type="term" value="F:protein serine kinase activity"/>
    <property type="evidence" value="ECO:0007669"/>
    <property type="project" value="RHEA"/>
</dbReference>
<feature type="compositionally biased region" description="Polar residues" evidence="9">
    <location>
        <begin position="639"/>
        <end position="650"/>
    </location>
</feature>
<keyword evidence="5 11" id="KW-0418">Kinase</keyword>
<dbReference type="EC" id="2.7.11.24" evidence="1"/>
<feature type="compositionally biased region" description="Basic and acidic residues" evidence="9">
    <location>
        <begin position="463"/>
        <end position="479"/>
    </location>
</feature>
<dbReference type="GO" id="GO:0005524">
    <property type="term" value="F:ATP binding"/>
    <property type="evidence" value="ECO:0007669"/>
    <property type="project" value="UniProtKB-KW"/>
</dbReference>
<evidence type="ECO:0000259" key="10">
    <source>
        <dbReference type="PROSITE" id="PS50011"/>
    </source>
</evidence>
<keyword evidence="4" id="KW-0547">Nucleotide-binding</keyword>
<dbReference type="InterPro" id="IPR011009">
    <property type="entry name" value="Kinase-like_dom_sf"/>
</dbReference>
<dbReference type="Gene3D" id="3.30.200.20">
    <property type="entry name" value="Phosphorylase Kinase, domain 1"/>
    <property type="match status" value="1"/>
</dbReference>
<feature type="region of interest" description="Disordered" evidence="9">
    <location>
        <begin position="463"/>
        <end position="550"/>
    </location>
</feature>
<dbReference type="InterPro" id="IPR008271">
    <property type="entry name" value="Ser/Thr_kinase_AS"/>
</dbReference>
<evidence type="ECO:0000256" key="7">
    <source>
        <dbReference type="ARBA" id="ARBA00047592"/>
    </source>
</evidence>
<evidence type="ECO:0000256" key="6">
    <source>
        <dbReference type="ARBA" id="ARBA00022840"/>
    </source>
</evidence>
<evidence type="ECO:0000256" key="4">
    <source>
        <dbReference type="ARBA" id="ARBA00022741"/>
    </source>
</evidence>
<dbReference type="PROSITE" id="PS00108">
    <property type="entry name" value="PROTEIN_KINASE_ST"/>
    <property type="match status" value="1"/>
</dbReference>
<feature type="domain" description="Protein kinase" evidence="10">
    <location>
        <begin position="45"/>
        <end position="338"/>
    </location>
</feature>
<dbReference type="Pfam" id="PF00069">
    <property type="entry name" value="Pkinase"/>
    <property type="match status" value="1"/>
</dbReference>
<feature type="compositionally biased region" description="Low complexity" evidence="9">
    <location>
        <begin position="385"/>
        <end position="398"/>
    </location>
</feature>
<evidence type="ECO:0000256" key="8">
    <source>
        <dbReference type="ARBA" id="ARBA00048312"/>
    </source>
</evidence>
<dbReference type="EMBL" id="QCYY01001540">
    <property type="protein sequence ID" value="ROT77306.1"/>
    <property type="molecule type" value="Genomic_DNA"/>
</dbReference>
<dbReference type="FunFam" id="3.30.200.20:FF:000166">
    <property type="entry name" value="Mitogen-activated protein kinase"/>
    <property type="match status" value="1"/>
</dbReference>
<dbReference type="InterPro" id="IPR050117">
    <property type="entry name" value="MAPK"/>
</dbReference>